<dbReference type="InterPro" id="IPR052931">
    <property type="entry name" value="Prophage_regulatory_activator"/>
</dbReference>
<evidence type="ECO:0000313" key="1">
    <source>
        <dbReference type="EMBL" id="QLG87999.1"/>
    </source>
</evidence>
<dbReference type="RefSeq" id="WP_179358078.1">
    <property type="nucleotide sequence ID" value="NZ_CP058627.1"/>
</dbReference>
<dbReference type="AlphaFoldDB" id="A0A7H9BHH9"/>
<dbReference type="Proteomes" id="UP000509597">
    <property type="component" value="Chromosome"/>
</dbReference>
<organism evidence="1 2">
    <name type="scientific">Chitinibacter bivalviorum</name>
    <dbReference type="NCBI Taxonomy" id="2739434"/>
    <lineage>
        <taxon>Bacteria</taxon>
        <taxon>Pseudomonadati</taxon>
        <taxon>Pseudomonadota</taxon>
        <taxon>Betaproteobacteria</taxon>
        <taxon>Neisseriales</taxon>
        <taxon>Chitinibacteraceae</taxon>
        <taxon>Chitinibacter</taxon>
    </lineage>
</organism>
<evidence type="ECO:0000313" key="2">
    <source>
        <dbReference type="Proteomes" id="UP000509597"/>
    </source>
</evidence>
<proteinExistence type="predicted"/>
<protein>
    <submittedName>
        <fullName evidence="1">AlpA family phage regulatory protein</fullName>
    </submittedName>
</protein>
<dbReference type="InterPro" id="IPR009061">
    <property type="entry name" value="DNA-bd_dom_put_sf"/>
</dbReference>
<sequence length="68" mass="7855">MNINPSKNGRIMRVKEVALRVGVSRSTIYRMLLKGKFPPSFAISRRCIGWRESDIDDFITKLSLKDLE</sequence>
<dbReference type="Pfam" id="PF05930">
    <property type="entry name" value="Phage_AlpA"/>
    <property type="match status" value="1"/>
</dbReference>
<dbReference type="Gene3D" id="1.10.238.160">
    <property type="match status" value="1"/>
</dbReference>
<reference evidence="1 2" key="1">
    <citation type="submission" date="2020-07" db="EMBL/GenBank/DDBJ databases">
        <title>Complete genome sequence of Chitinibacter sp. 2T18.</title>
        <authorList>
            <person name="Bae J.-W."/>
            <person name="Choi J.-W."/>
        </authorList>
    </citation>
    <scope>NUCLEOTIDE SEQUENCE [LARGE SCALE GENOMIC DNA]</scope>
    <source>
        <strain evidence="1 2">2T18</strain>
    </source>
</reference>
<dbReference type="SUPFAM" id="SSF46955">
    <property type="entry name" value="Putative DNA-binding domain"/>
    <property type="match status" value="1"/>
</dbReference>
<dbReference type="PANTHER" id="PTHR36154">
    <property type="entry name" value="DNA-BINDING TRANSCRIPTIONAL ACTIVATOR ALPA"/>
    <property type="match status" value="1"/>
</dbReference>
<dbReference type="EMBL" id="CP058627">
    <property type="protein sequence ID" value="QLG87999.1"/>
    <property type="molecule type" value="Genomic_DNA"/>
</dbReference>
<dbReference type="InterPro" id="IPR010260">
    <property type="entry name" value="AlpA"/>
</dbReference>
<dbReference type="PANTHER" id="PTHR36154:SF1">
    <property type="entry name" value="DNA-BINDING TRANSCRIPTIONAL ACTIVATOR ALPA"/>
    <property type="match status" value="1"/>
</dbReference>
<accession>A0A7H9BHH9</accession>
<gene>
    <name evidence="1" type="ORF">HQ393_06850</name>
</gene>
<name>A0A7H9BHH9_9NEIS</name>
<keyword evidence="2" id="KW-1185">Reference proteome</keyword>
<dbReference type="KEGG" id="chiz:HQ393_06850"/>